<feature type="compositionally biased region" description="Polar residues" evidence="1">
    <location>
        <begin position="22"/>
        <end position="31"/>
    </location>
</feature>
<evidence type="ECO:0000256" key="1">
    <source>
        <dbReference type="SAM" id="MobiDB-lite"/>
    </source>
</evidence>
<sequence>MARIPASAKSSSGKFCEKKITGDQSWPHTNVAASPFSGDVSRAARKHLCLVCDSAARRSQQRRRRRLAASLLRQREGHPAR</sequence>
<keyword evidence="3" id="KW-1185">Reference proteome</keyword>
<name>A0A843VH41_COLES</name>
<dbReference type="Proteomes" id="UP000652761">
    <property type="component" value="Unassembled WGS sequence"/>
</dbReference>
<proteinExistence type="predicted"/>
<reference evidence="2" key="1">
    <citation type="submission" date="2017-07" db="EMBL/GenBank/DDBJ databases">
        <title>Taro Niue Genome Assembly and Annotation.</title>
        <authorList>
            <person name="Atibalentja N."/>
            <person name="Keating K."/>
            <person name="Fields C.J."/>
        </authorList>
    </citation>
    <scope>NUCLEOTIDE SEQUENCE</scope>
    <source>
        <strain evidence="2">Niue_2</strain>
        <tissue evidence="2">Leaf</tissue>
    </source>
</reference>
<dbReference type="EMBL" id="NMUH01001868">
    <property type="protein sequence ID" value="MQL96031.1"/>
    <property type="molecule type" value="Genomic_DNA"/>
</dbReference>
<gene>
    <name evidence="2" type="ORF">Taro_028711</name>
</gene>
<organism evidence="2 3">
    <name type="scientific">Colocasia esculenta</name>
    <name type="common">Wild taro</name>
    <name type="synonym">Arum esculentum</name>
    <dbReference type="NCBI Taxonomy" id="4460"/>
    <lineage>
        <taxon>Eukaryota</taxon>
        <taxon>Viridiplantae</taxon>
        <taxon>Streptophyta</taxon>
        <taxon>Embryophyta</taxon>
        <taxon>Tracheophyta</taxon>
        <taxon>Spermatophyta</taxon>
        <taxon>Magnoliopsida</taxon>
        <taxon>Liliopsida</taxon>
        <taxon>Araceae</taxon>
        <taxon>Aroideae</taxon>
        <taxon>Colocasieae</taxon>
        <taxon>Colocasia</taxon>
    </lineage>
</organism>
<comment type="caution">
    <text evidence="2">The sequence shown here is derived from an EMBL/GenBank/DDBJ whole genome shotgun (WGS) entry which is preliminary data.</text>
</comment>
<dbReference type="AlphaFoldDB" id="A0A843VH41"/>
<feature type="region of interest" description="Disordered" evidence="1">
    <location>
        <begin position="1"/>
        <end position="31"/>
    </location>
</feature>
<accession>A0A843VH41</accession>
<protein>
    <submittedName>
        <fullName evidence="2">Uncharacterized protein</fullName>
    </submittedName>
</protein>
<evidence type="ECO:0000313" key="2">
    <source>
        <dbReference type="EMBL" id="MQL96031.1"/>
    </source>
</evidence>
<evidence type="ECO:0000313" key="3">
    <source>
        <dbReference type="Proteomes" id="UP000652761"/>
    </source>
</evidence>